<evidence type="ECO:0000256" key="1">
    <source>
        <dbReference type="SAM" id="MobiDB-lite"/>
    </source>
</evidence>
<keyword evidence="2" id="KW-0812">Transmembrane</keyword>
<dbReference type="PANTHER" id="PTHR38121">
    <property type="entry name" value="GH16 DOMAIN-CONTAINING PROTEIN"/>
    <property type="match status" value="1"/>
</dbReference>
<dbReference type="PANTHER" id="PTHR38121:SF5">
    <property type="entry name" value="GH16 DOMAIN-CONTAINING PROTEIN"/>
    <property type="match status" value="1"/>
</dbReference>
<evidence type="ECO:0000313" key="4">
    <source>
        <dbReference type="EMBL" id="KAK3379324.1"/>
    </source>
</evidence>
<gene>
    <name evidence="4" type="ORF">B0T24DRAFT_611392</name>
</gene>
<dbReference type="InterPro" id="IPR013320">
    <property type="entry name" value="ConA-like_dom_sf"/>
</dbReference>
<feature type="transmembrane region" description="Helical" evidence="2">
    <location>
        <begin position="6"/>
        <end position="22"/>
    </location>
</feature>
<evidence type="ECO:0000313" key="5">
    <source>
        <dbReference type="Proteomes" id="UP001287356"/>
    </source>
</evidence>
<dbReference type="Proteomes" id="UP001287356">
    <property type="component" value="Unassembled WGS sequence"/>
</dbReference>
<protein>
    <submittedName>
        <fullName evidence="4">Concanavalin A-like lectin/glucanase domain-containing protein</fullName>
    </submittedName>
</protein>
<proteinExistence type="predicted"/>
<dbReference type="AlphaFoldDB" id="A0AAE0KMR1"/>
<comment type="caution">
    <text evidence="4">The sequence shown here is derived from an EMBL/GenBank/DDBJ whole genome shotgun (WGS) entry which is preliminary data.</text>
</comment>
<reference evidence="4" key="1">
    <citation type="journal article" date="2023" name="Mol. Phylogenet. Evol.">
        <title>Genome-scale phylogeny and comparative genomics of the fungal order Sordariales.</title>
        <authorList>
            <person name="Hensen N."/>
            <person name="Bonometti L."/>
            <person name="Westerberg I."/>
            <person name="Brannstrom I.O."/>
            <person name="Guillou S."/>
            <person name="Cros-Aarteil S."/>
            <person name="Calhoun S."/>
            <person name="Haridas S."/>
            <person name="Kuo A."/>
            <person name="Mondo S."/>
            <person name="Pangilinan J."/>
            <person name="Riley R."/>
            <person name="LaButti K."/>
            <person name="Andreopoulos B."/>
            <person name="Lipzen A."/>
            <person name="Chen C."/>
            <person name="Yan M."/>
            <person name="Daum C."/>
            <person name="Ng V."/>
            <person name="Clum A."/>
            <person name="Steindorff A."/>
            <person name="Ohm R.A."/>
            <person name="Martin F."/>
            <person name="Silar P."/>
            <person name="Natvig D.O."/>
            <person name="Lalanne C."/>
            <person name="Gautier V."/>
            <person name="Ament-Velasquez S.L."/>
            <person name="Kruys A."/>
            <person name="Hutchinson M.I."/>
            <person name="Powell A.J."/>
            <person name="Barry K."/>
            <person name="Miller A.N."/>
            <person name="Grigoriev I.V."/>
            <person name="Debuchy R."/>
            <person name="Gladieux P."/>
            <person name="Hiltunen Thoren M."/>
            <person name="Johannesson H."/>
        </authorList>
    </citation>
    <scope>NUCLEOTIDE SEQUENCE</scope>
    <source>
        <strain evidence="4">CBS 958.72</strain>
    </source>
</reference>
<evidence type="ECO:0000259" key="3">
    <source>
        <dbReference type="PROSITE" id="PS51762"/>
    </source>
</evidence>
<feature type="transmembrane region" description="Helical" evidence="2">
    <location>
        <begin position="449"/>
        <end position="468"/>
    </location>
</feature>
<feature type="transmembrane region" description="Helical" evidence="2">
    <location>
        <begin position="57"/>
        <end position="79"/>
    </location>
</feature>
<feature type="region of interest" description="Disordered" evidence="1">
    <location>
        <begin position="26"/>
        <end position="55"/>
    </location>
</feature>
<accession>A0AAE0KMR1</accession>
<reference evidence="4" key="2">
    <citation type="submission" date="2023-06" db="EMBL/GenBank/DDBJ databases">
        <authorList>
            <consortium name="Lawrence Berkeley National Laboratory"/>
            <person name="Haridas S."/>
            <person name="Hensen N."/>
            <person name="Bonometti L."/>
            <person name="Westerberg I."/>
            <person name="Brannstrom I.O."/>
            <person name="Guillou S."/>
            <person name="Cros-Aarteil S."/>
            <person name="Calhoun S."/>
            <person name="Kuo A."/>
            <person name="Mondo S."/>
            <person name="Pangilinan J."/>
            <person name="Riley R."/>
            <person name="Labutti K."/>
            <person name="Andreopoulos B."/>
            <person name="Lipzen A."/>
            <person name="Chen C."/>
            <person name="Yanf M."/>
            <person name="Daum C."/>
            <person name="Ng V."/>
            <person name="Clum A."/>
            <person name="Steindorff A."/>
            <person name="Ohm R."/>
            <person name="Martin F."/>
            <person name="Silar P."/>
            <person name="Natvig D."/>
            <person name="Lalanne C."/>
            <person name="Gautier V."/>
            <person name="Ament-Velasquez S.L."/>
            <person name="Kruys A."/>
            <person name="Hutchinson M.I."/>
            <person name="Powell A.J."/>
            <person name="Barry K."/>
            <person name="Miller A.N."/>
            <person name="Grigoriev I.V."/>
            <person name="Debuchy R."/>
            <person name="Gladieux P."/>
            <person name="Thoren M.H."/>
            <person name="Johannesson H."/>
        </authorList>
    </citation>
    <scope>NUCLEOTIDE SEQUENCE</scope>
    <source>
        <strain evidence="4">CBS 958.72</strain>
    </source>
</reference>
<dbReference type="PROSITE" id="PS51762">
    <property type="entry name" value="GH16_2"/>
    <property type="match status" value="1"/>
</dbReference>
<dbReference type="Gene3D" id="2.60.120.200">
    <property type="match status" value="1"/>
</dbReference>
<dbReference type="InterPro" id="IPR000757">
    <property type="entry name" value="Beta-glucanase-like"/>
</dbReference>
<keyword evidence="2" id="KW-1133">Transmembrane helix</keyword>
<feature type="domain" description="GH16" evidence="3">
    <location>
        <begin position="96"/>
        <end position="376"/>
    </location>
</feature>
<dbReference type="SUPFAM" id="SSF49899">
    <property type="entry name" value="Concanavalin A-like lectins/glucanases"/>
    <property type="match status" value="1"/>
</dbReference>
<sequence length="469" mass="50478">MGHGLATAAAAVTMIMPILWHRQRSWQQQQRSTSKTNIRSHSRSHSRRRPQIPTPSSSVRTLLCIITSIAPLLLVAITLPSPARADCECGYSAATRSWANRTTVTTTTGEKQQDGEEDEDGEWEYVFTDLIETDFARLGSSSIGADTDWARQVFNLSRARARGEFGEMFALGNVVDTAAGAAGGGNDEEGAALQLVVGSQLVDGMVPVAELDTRRLDLFWGTFRASMKLPRTPGTCAAFFWYFNDTQEIDMEFLTKDFDASNNSFPVNLVLQSAASAARGYDAAQTGDGSFVRAQLGFDPTAGFHEYRIDYVPGRVVFYADGRPLAAMRGGAVPASPGHLILQHWSNGNALWTGGPPTTDSSLAVRYVKAYFNSSAPQRASDHAARCSDPAAAGAVCAVPDVADTATPNASAAAAAWFFSDQANMTNNQTVYSWQSGGGGLGLRRQRGWLWWPSAAAALLVCGWSAALW</sequence>
<dbReference type="EMBL" id="JAULSN010000002">
    <property type="protein sequence ID" value="KAK3379324.1"/>
    <property type="molecule type" value="Genomic_DNA"/>
</dbReference>
<keyword evidence="2" id="KW-0472">Membrane</keyword>
<dbReference type="GO" id="GO:0004553">
    <property type="term" value="F:hydrolase activity, hydrolyzing O-glycosyl compounds"/>
    <property type="evidence" value="ECO:0007669"/>
    <property type="project" value="InterPro"/>
</dbReference>
<evidence type="ECO:0000256" key="2">
    <source>
        <dbReference type="SAM" id="Phobius"/>
    </source>
</evidence>
<dbReference type="CDD" id="cd00413">
    <property type="entry name" value="Glyco_hydrolase_16"/>
    <property type="match status" value="1"/>
</dbReference>
<dbReference type="GO" id="GO:0005975">
    <property type="term" value="P:carbohydrate metabolic process"/>
    <property type="evidence" value="ECO:0007669"/>
    <property type="project" value="InterPro"/>
</dbReference>
<keyword evidence="5" id="KW-1185">Reference proteome</keyword>
<organism evidence="4 5">
    <name type="scientific">Lasiosphaeria ovina</name>
    <dbReference type="NCBI Taxonomy" id="92902"/>
    <lineage>
        <taxon>Eukaryota</taxon>
        <taxon>Fungi</taxon>
        <taxon>Dikarya</taxon>
        <taxon>Ascomycota</taxon>
        <taxon>Pezizomycotina</taxon>
        <taxon>Sordariomycetes</taxon>
        <taxon>Sordariomycetidae</taxon>
        <taxon>Sordariales</taxon>
        <taxon>Lasiosphaeriaceae</taxon>
        <taxon>Lasiosphaeria</taxon>
    </lineage>
</organism>
<name>A0AAE0KMR1_9PEZI</name>
<feature type="compositionally biased region" description="Basic residues" evidence="1">
    <location>
        <begin position="38"/>
        <end position="50"/>
    </location>
</feature>
<dbReference type="Pfam" id="PF00722">
    <property type="entry name" value="Glyco_hydro_16"/>
    <property type="match status" value="1"/>
</dbReference>